<dbReference type="EMBL" id="BARV01029484">
    <property type="protein sequence ID" value="GAI45110.1"/>
    <property type="molecule type" value="Genomic_DNA"/>
</dbReference>
<accession>X1Q214</accession>
<evidence type="ECO:0000313" key="1">
    <source>
        <dbReference type="EMBL" id="GAI45110.1"/>
    </source>
</evidence>
<dbReference type="AlphaFoldDB" id="X1Q214"/>
<organism evidence="1">
    <name type="scientific">marine sediment metagenome</name>
    <dbReference type="NCBI Taxonomy" id="412755"/>
    <lineage>
        <taxon>unclassified sequences</taxon>
        <taxon>metagenomes</taxon>
        <taxon>ecological metagenomes</taxon>
    </lineage>
</organism>
<protein>
    <submittedName>
        <fullName evidence="1">Uncharacterized protein</fullName>
    </submittedName>
</protein>
<comment type="caution">
    <text evidence="1">The sequence shown here is derived from an EMBL/GenBank/DDBJ whole genome shotgun (WGS) entry which is preliminary data.</text>
</comment>
<sequence length="55" mass="5593">MVNMAINVICPIVKGITVMMAITAGGPTNIPITMGNAAAAGKLIRPIKGLNKKSS</sequence>
<name>X1Q214_9ZZZZ</name>
<reference evidence="1" key="1">
    <citation type="journal article" date="2014" name="Front. Microbiol.">
        <title>High frequency of phylogenetically diverse reductive dehalogenase-homologous genes in deep subseafloor sedimentary metagenomes.</title>
        <authorList>
            <person name="Kawai M."/>
            <person name="Futagami T."/>
            <person name="Toyoda A."/>
            <person name="Takaki Y."/>
            <person name="Nishi S."/>
            <person name="Hori S."/>
            <person name="Arai W."/>
            <person name="Tsubouchi T."/>
            <person name="Morono Y."/>
            <person name="Uchiyama I."/>
            <person name="Ito T."/>
            <person name="Fujiyama A."/>
            <person name="Inagaki F."/>
            <person name="Takami H."/>
        </authorList>
    </citation>
    <scope>NUCLEOTIDE SEQUENCE</scope>
    <source>
        <strain evidence="1">Expedition CK06-06</strain>
    </source>
</reference>
<gene>
    <name evidence="1" type="ORF">S06H3_47005</name>
</gene>
<proteinExistence type="predicted"/>